<evidence type="ECO:0000256" key="15">
    <source>
        <dbReference type="ARBA" id="ARBA00022725"/>
    </source>
</evidence>
<feature type="transmembrane region" description="Helical" evidence="36">
    <location>
        <begin position="832"/>
        <end position="849"/>
    </location>
</feature>
<dbReference type="AlphaFoldDB" id="A0A8C7F648"/>
<comment type="cofactor">
    <cofactor evidence="2">
        <name>Mn(2+)</name>
        <dbReference type="ChEBI" id="CHEBI:29035"/>
    </cofactor>
</comment>
<proteinExistence type="inferred from homology"/>
<comment type="subcellular location">
    <subcellularLocation>
        <location evidence="6">Cell membrane</location>
        <topology evidence="6">Multi-pass membrane protein</topology>
    </subcellularLocation>
    <subcellularLocation>
        <location evidence="3">Cell projection</location>
        <location evidence="3">Cilium</location>
    </subcellularLocation>
    <subcellularLocation>
        <location evidence="4">Cytoplasm</location>
    </subcellularLocation>
    <subcellularLocation>
        <location evidence="5">Golgi apparatus</location>
    </subcellularLocation>
</comment>
<dbReference type="Pfam" id="PF00211">
    <property type="entry name" value="Guanylate_cyc"/>
    <property type="match status" value="2"/>
</dbReference>
<evidence type="ECO:0000256" key="9">
    <source>
        <dbReference type="ARBA" id="ARBA00022490"/>
    </source>
</evidence>
<feature type="transmembrane region" description="Helical" evidence="36">
    <location>
        <begin position="230"/>
        <end position="247"/>
    </location>
</feature>
<feature type="binding site" evidence="33">
    <location>
        <position position="372"/>
    </location>
    <ligand>
        <name>Mg(2+)</name>
        <dbReference type="ChEBI" id="CHEBI:18420"/>
        <label>1</label>
        <note>catalytic</note>
    </ligand>
</feature>
<dbReference type="GO" id="GO:0046872">
    <property type="term" value="F:metal ion binding"/>
    <property type="evidence" value="ECO:0007669"/>
    <property type="project" value="UniProtKB-KW"/>
</dbReference>
<dbReference type="FunFam" id="3.30.70.1230:FF:000009">
    <property type="entry name" value="Adenylate cyclase"/>
    <property type="match status" value="1"/>
</dbReference>
<keyword evidence="18 31" id="KW-0067">ATP-binding</keyword>
<keyword evidence="26" id="KW-0325">Glycoprotein</keyword>
<dbReference type="InterPro" id="IPR029787">
    <property type="entry name" value="Nucleotide_cyclase"/>
</dbReference>
<dbReference type="GO" id="GO:0005524">
    <property type="term" value="F:ATP binding"/>
    <property type="evidence" value="ECO:0007669"/>
    <property type="project" value="UniProtKB-UniRule"/>
</dbReference>
<feature type="binding site" evidence="33">
    <location>
        <position position="328"/>
    </location>
    <ligand>
        <name>Mg(2+)</name>
        <dbReference type="ChEBI" id="CHEBI:18420"/>
        <label>2</label>
        <note>catalytic</note>
    </ligand>
</feature>
<gene>
    <name evidence="38" type="primary">ADCY3</name>
    <name evidence="38" type="synonym">LOC109902225</name>
</gene>
<dbReference type="SMART" id="SM00044">
    <property type="entry name" value="CYCc"/>
    <property type="match status" value="2"/>
</dbReference>
<evidence type="ECO:0000256" key="1">
    <source>
        <dbReference type="ARBA" id="ARBA00001593"/>
    </source>
</evidence>
<sequence length="1244" mass="141174">MPRNRAFSEPEYSAEYSADCSVTLPSDPGHAVGRSHEVTVRSQGCCLCLPRFMRLTFAPESLENLYQTYFRRQRHETLLVLVVFAALFDSYIIVMCAVVYTGEKLASVVVASLGLASDILLYVLCRYGLLPDRISRRVVPYALWVLIAAQIFCYLGLNYARFHQASDTVGWQAFFSFSFFLTLPLRLTPIVLITSVSCGVHTLVLGVTIAQQQQEDIQGAALGRQLLANIVIYVCAITVGVMSYYMADRKHRKAFLEARQSLEVKLNLEEQSQQQERLLLSILPKHIADEMLQDMKKKEASQTGQKEMQQFNTMYMYRHENVSILFADIVGFTQLSSSCSAHELVKLLNELFARFDKLAAKYHQLRIKILGDCYYCICGLPDYREDHAACSIMMGLAMVEAISYVREKTGTDVDMRVGVHTGTVLGGVLGQKRWQYDVWSTDVTVANKMEAGGIPGRVHISQATMECLHGEFDMEPGNGGDRCEYLKERGIDSYLVVVPKGPLGKNGINGVVSIASLSVMSSNGNSPLLINTTECNGSLHTACTTPDEPEELDTRVVNPSFPNPRRRLRLRDLAERVIDAQENEQELNKLLNEALLERETVQGKRTNRLSLRFVDPELETRYSVEKEKQSGAAFSCSCVVLLFTAAMEVLIDPRMIANYVTLAVGEVLLLVLTVCSLAAIFPRVFPKRLVSFSTWIDHTRWARNTWAMAAIFILTMADIVDMLSCPRPSGNATIAPPSSVVQSGAEGCLDNPKYYSYIAVLALMATTMLVQVSHMVKVTLMLLITIATGIVNIYSWRDIFDRYDMARFQDYRWMWLWCYKLYNRSYLVPSKYAMTVMIFIMMISFYYFSRHVEKLARTLFLWKIEVHEQKEKVYEMRRWNEALVTNMLPEHVARHFLGSKKRDEELYSQSYDEIGVMFASIPNFSDFYTEESINNGGIECLRFLNEIISDFDSLLDESQFRCITKIKTIGSTYMAASGVTPNVSNGYGSVVQKEELTDRERWQHLADLADFALAMKVTLMNINYQSFNNFMLRIGLNKGGVLAGVIGARKPHYDIWGNTVNVASRMESTGVMGNIQVVEDCYHILKEYGFRFVRRGPIFVKGKGELLTYFLKGREKQGSFINGSSVTLPHQDMYILQREKICPASPTLPVQILFLQTTKLFKIIYTYLHTFLDKHSSDTDRLTNTLMNSLQCHHSSQMQPGCWTKCLILNTFPLLQNTLYLENNGFHCVYYSISKLLGDEDDLR</sequence>
<comment type="catalytic activity">
    <reaction evidence="1 31">
        <text>ATP = 3',5'-cyclic AMP + diphosphate</text>
        <dbReference type="Rhea" id="RHEA:15389"/>
        <dbReference type="ChEBI" id="CHEBI:30616"/>
        <dbReference type="ChEBI" id="CHEBI:33019"/>
        <dbReference type="ChEBI" id="CHEBI:58165"/>
        <dbReference type="EC" id="4.6.1.1"/>
    </reaction>
</comment>
<evidence type="ECO:0000256" key="11">
    <source>
        <dbReference type="ARBA" id="ARBA00022553"/>
    </source>
</evidence>
<evidence type="ECO:0000256" key="18">
    <source>
        <dbReference type="ARBA" id="ARBA00022840"/>
    </source>
</evidence>
<comment type="function">
    <text evidence="31">Catalyzes the formation of the signaling molecule cAMP in response to G-protein signaling.</text>
</comment>
<keyword evidence="35" id="KW-0175">Coiled coil</keyword>
<evidence type="ECO:0000256" key="31">
    <source>
        <dbReference type="PIRNR" id="PIRNR039050"/>
    </source>
</evidence>
<feature type="binding site" evidence="32">
    <location>
        <begin position="1061"/>
        <end position="1065"/>
    </location>
    <ligand>
        <name>ATP</name>
        <dbReference type="ChEBI" id="CHEBI:30616"/>
    </ligand>
</feature>
<evidence type="ECO:0000256" key="26">
    <source>
        <dbReference type="ARBA" id="ARBA00023180"/>
    </source>
</evidence>
<evidence type="ECO:0000256" key="8">
    <source>
        <dbReference type="ARBA" id="ARBA00022475"/>
    </source>
</evidence>
<evidence type="ECO:0000256" key="36">
    <source>
        <dbReference type="SAM" id="Phobius"/>
    </source>
</evidence>
<evidence type="ECO:0000256" key="6">
    <source>
        <dbReference type="ARBA" id="ARBA00004651"/>
    </source>
</evidence>
<keyword evidence="19 31" id="KW-0460">Magnesium</keyword>
<feature type="binding site" evidence="32">
    <location>
        <position position="416"/>
    </location>
    <ligand>
        <name>ATP</name>
        <dbReference type="ChEBI" id="CHEBI:30616"/>
    </ligand>
</feature>
<dbReference type="PROSITE" id="PS50125">
    <property type="entry name" value="GUANYLATE_CYCLASE_2"/>
    <property type="match status" value="2"/>
</dbReference>
<evidence type="ECO:0000256" key="2">
    <source>
        <dbReference type="ARBA" id="ARBA00001936"/>
    </source>
</evidence>
<evidence type="ECO:0000256" key="17">
    <source>
        <dbReference type="ARBA" id="ARBA00022741"/>
    </source>
</evidence>
<dbReference type="GO" id="GO:0006171">
    <property type="term" value="P:cAMP biosynthetic process"/>
    <property type="evidence" value="ECO:0007669"/>
    <property type="project" value="UniProtKB-KW"/>
</dbReference>
<evidence type="ECO:0000256" key="19">
    <source>
        <dbReference type="ARBA" id="ARBA00022842"/>
    </source>
</evidence>
<evidence type="ECO:0000256" key="3">
    <source>
        <dbReference type="ARBA" id="ARBA00004138"/>
    </source>
</evidence>
<evidence type="ECO:0000256" key="33">
    <source>
        <dbReference type="PIRSR" id="PIRSR039050-51"/>
    </source>
</evidence>
<keyword evidence="28 31" id="KW-0456">Lyase</keyword>
<evidence type="ECO:0000256" key="28">
    <source>
        <dbReference type="ARBA" id="ARBA00023239"/>
    </source>
</evidence>
<feature type="transmembrane region" description="Helical" evidence="36">
    <location>
        <begin position="141"/>
        <end position="157"/>
    </location>
</feature>
<evidence type="ECO:0000256" key="12">
    <source>
        <dbReference type="ARBA" id="ARBA00022606"/>
    </source>
</evidence>
<comment type="similarity">
    <text evidence="31 34">Belongs to the adenylyl cyclase class-4/guanylyl cyclase family.</text>
</comment>
<keyword evidence="39" id="KW-1185">Reference proteome</keyword>
<feature type="transmembrane region" description="Helical" evidence="36">
    <location>
        <begin position="190"/>
        <end position="210"/>
    </location>
</feature>
<evidence type="ECO:0000256" key="21">
    <source>
        <dbReference type="ARBA" id="ARBA00022860"/>
    </source>
</evidence>
<accession>A0A8C7F648</accession>
<evidence type="ECO:0000256" key="5">
    <source>
        <dbReference type="ARBA" id="ARBA00004555"/>
    </source>
</evidence>
<keyword evidence="16" id="KW-0677">Repeat</keyword>
<dbReference type="GO" id="GO:0004016">
    <property type="term" value="F:adenylate cyclase activity"/>
    <property type="evidence" value="ECO:0007669"/>
    <property type="project" value="UniProtKB-EC"/>
</dbReference>
<dbReference type="Proteomes" id="UP000694557">
    <property type="component" value="Unassembled WGS sequence"/>
</dbReference>
<evidence type="ECO:0000256" key="13">
    <source>
        <dbReference type="ARBA" id="ARBA00022692"/>
    </source>
</evidence>
<feature type="binding site" evidence="33">
    <location>
        <position position="372"/>
    </location>
    <ligand>
        <name>Mg(2+)</name>
        <dbReference type="ChEBI" id="CHEBI:18420"/>
        <label>2</label>
        <note>catalytic</note>
    </ligand>
</feature>
<feature type="coiled-coil region" evidence="35">
    <location>
        <begin position="570"/>
        <end position="600"/>
    </location>
</feature>
<keyword evidence="13 36" id="KW-0812">Transmembrane</keyword>
<evidence type="ECO:0000259" key="37">
    <source>
        <dbReference type="PROSITE" id="PS50125"/>
    </source>
</evidence>
<keyword evidence="11" id="KW-0597">Phosphoprotein</keyword>
<comment type="cofactor">
    <cofactor evidence="33">
        <name>Mg(2+)</name>
        <dbReference type="ChEBI" id="CHEBI:18420"/>
    </cofactor>
    <cofactor evidence="33">
        <name>Mn(2+)</name>
        <dbReference type="ChEBI" id="CHEBI:29035"/>
    </cofactor>
    <text evidence="33">Binds 2 magnesium ions per subunit. Is also active with manganese (in vitro).</text>
</comment>
<keyword evidence="23 31" id="KW-0115">cAMP biosynthesis</keyword>
<evidence type="ECO:0000256" key="27">
    <source>
        <dbReference type="ARBA" id="ARBA00023211"/>
    </source>
</evidence>
<keyword evidence="21" id="KW-0112">Calmodulin-binding</keyword>
<evidence type="ECO:0000313" key="39">
    <source>
        <dbReference type="Proteomes" id="UP000694557"/>
    </source>
</evidence>
<evidence type="ECO:0000256" key="10">
    <source>
        <dbReference type="ARBA" id="ARBA00022499"/>
    </source>
</evidence>
<dbReference type="FunFam" id="3.30.70.1230:FF:000006">
    <property type="entry name" value="Adenylate cyclase"/>
    <property type="match status" value="1"/>
</dbReference>
<keyword evidence="10" id="KW-1017">Isopeptide bond</keyword>
<evidence type="ECO:0000313" key="38">
    <source>
        <dbReference type="Ensembl" id="ENSOKIP00005016560.1"/>
    </source>
</evidence>
<feature type="binding site" evidence="33">
    <location>
        <position position="329"/>
    </location>
    <ligand>
        <name>Mg(2+)</name>
        <dbReference type="ChEBI" id="CHEBI:18420"/>
        <label>2</label>
        <note>catalytic</note>
    </ligand>
</feature>
<evidence type="ECO:0000256" key="25">
    <source>
        <dbReference type="ARBA" id="ARBA00023136"/>
    </source>
</evidence>
<dbReference type="SUPFAM" id="SSF55073">
    <property type="entry name" value="Nucleotide cyclase"/>
    <property type="match status" value="2"/>
</dbReference>
<keyword evidence="22 36" id="KW-1133">Transmembrane helix</keyword>
<evidence type="ECO:0000256" key="32">
    <source>
        <dbReference type="PIRSR" id="PIRSR039050-50"/>
    </source>
</evidence>
<evidence type="ECO:0000256" key="34">
    <source>
        <dbReference type="RuleBase" id="RU000405"/>
    </source>
</evidence>
<evidence type="ECO:0000256" key="7">
    <source>
        <dbReference type="ARBA" id="ARBA00012201"/>
    </source>
</evidence>
<feature type="transmembrane region" description="Helical" evidence="36">
    <location>
        <begin position="701"/>
        <end position="720"/>
    </location>
</feature>
<dbReference type="GO" id="GO:0007608">
    <property type="term" value="P:sensory perception of smell"/>
    <property type="evidence" value="ECO:0007669"/>
    <property type="project" value="UniProtKB-KW"/>
</dbReference>
<evidence type="ECO:0000256" key="4">
    <source>
        <dbReference type="ARBA" id="ARBA00004496"/>
    </source>
</evidence>
<feature type="transmembrane region" description="Helical" evidence="36">
    <location>
        <begin position="779"/>
        <end position="796"/>
    </location>
</feature>
<dbReference type="GO" id="GO:0007189">
    <property type="term" value="P:adenylate cyclase-activating G protein-coupled receptor signaling pathway"/>
    <property type="evidence" value="ECO:0007669"/>
    <property type="project" value="TreeGrafter"/>
</dbReference>
<evidence type="ECO:0000256" key="22">
    <source>
        <dbReference type="ARBA" id="ARBA00022989"/>
    </source>
</evidence>
<dbReference type="CDD" id="cd07302">
    <property type="entry name" value="CHD"/>
    <property type="match status" value="2"/>
</dbReference>
<name>A0A8C7F648_ONCKI</name>
<feature type="binding site" evidence="32">
    <location>
        <begin position="1054"/>
        <end position="1056"/>
    </location>
    <ligand>
        <name>ATP</name>
        <dbReference type="ChEBI" id="CHEBI:30616"/>
    </ligand>
</feature>
<dbReference type="Gene3D" id="3.30.70.1230">
    <property type="entry name" value="Nucleotide cyclase"/>
    <property type="match status" value="2"/>
</dbReference>
<evidence type="ECO:0000256" key="24">
    <source>
        <dbReference type="ARBA" id="ARBA00023034"/>
    </source>
</evidence>
<dbReference type="GO" id="GO:0005929">
    <property type="term" value="C:cilium"/>
    <property type="evidence" value="ECO:0007669"/>
    <property type="project" value="UniProtKB-SubCell"/>
</dbReference>
<feature type="binding site" evidence="32">
    <location>
        <position position="1101"/>
    </location>
    <ligand>
        <name>ATP</name>
        <dbReference type="ChEBI" id="CHEBI:30616"/>
    </ligand>
</feature>
<keyword evidence="17 31" id="KW-0547">Nucleotide-binding</keyword>
<keyword evidence="14 31" id="KW-0479">Metal-binding</keyword>
<dbReference type="GO" id="GO:0005794">
    <property type="term" value="C:Golgi apparatus"/>
    <property type="evidence" value="ECO:0007669"/>
    <property type="project" value="UniProtKB-SubCell"/>
</dbReference>
<feature type="binding site" evidence="32">
    <location>
        <begin position="328"/>
        <end position="333"/>
    </location>
    <ligand>
        <name>ATP</name>
        <dbReference type="ChEBI" id="CHEBI:30616"/>
    </ligand>
</feature>
<keyword evidence="15" id="KW-0552">Olfaction</keyword>
<keyword evidence="8" id="KW-1003">Cell membrane</keyword>
<feature type="binding site" evidence="32">
    <location>
        <begin position="370"/>
        <end position="372"/>
    </location>
    <ligand>
        <name>ATP</name>
        <dbReference type="ChEBI" id="CHEBI:30616"/>
    </ligand>
</feature>
<evidence type="ECO:0000256" key="29">
    <source>
        <dbReference type="ARBA" id="ARBA00023273"/>
    </source>
</evidence>
<keyword evidence="29" id="KW-0966">Cell projection</keyword>
<protein>
    <recommendedName>
        <fullName evidence="30 31">Adenylate cyclase type 3</fullName>
        <ecNumber evidence="7 31">4.6.1.1</ecNumber>
    </recommendedName>
</protein>
<feature type="domain" description="Guanylate cyclase" evidence="37">
    <location>
        <begin position="323"/>
        <end position="450"/>
    </location>
</feature>
<organism evidence="38 39">
    <name type="scientific">Oncorhynchus kisutch</name>
    <name type="common">Coho salmon</name>
    <name type="synonym">Salmo kisutch</name>
    <dbReference type="NCBI Taxonomy" id="8019"/>
    <lineage>
        <taxon>Eukaryota</taxon>
        <taxon>Metazoa</taxon>
        <taxon>Chordata</taxon>
        <taxon>Craniata</taxon>
        <taxon>Vertebrata</taxon>
        <taxon>Euteleostomi</taxon>
        <taxon>Actinopterygii</taxon>
        <taxon>Neopterygii</taxon>
        <taxon>Teleostei</taxon>
        <taxon>Protacanthopterygii</taxon>
        <taxon>Salmoniformes</taxon>
        <taxon>Salmonidae</taxon>
        <taxon>Salmoninae</taxon>
        <taxon>Oncorhynchus</taxon>
    </lineage>
</organism>
<dbReference type="PROSITE" id="PS00452">
    <property type="entry name" value="GUANYLATE_CYCLASE_1"/>
    <property type="match status" value="2"/>
</dbReference>
<keyword evidence="20" id="KW-0832">Ubl conjugation</keyword>
<keyword evidence="12" id="KW-0716">Sensory transduction</keyword>
<dbReference type="EC" id="4.6.1.1" evidence="7 31"/>
<dbReference type="PANTHER" id="PTHR45627:SF30">
    <property type="entry name" value="ADENYLATE CYCLASE TYPE 3"/>
    <property type="match status" value="1"/>
</dbReference>
<dbReference type="GO" id="GO:0005516">
    <property type="term" value="F:calmodulin binding"/>
    <property type="evidence" value="ECO:0007669"/>
    <property type="project" value="UniProtKB-KW"/>
</dbReference>
<evidence type="ECO:0000256" key="23">
    <source>
        <dbReference type="ARBA" id="ARBA00022998"/>
    </source>
</evidence>
<dbReference type="PIRSF" id="PIRSF039050">
    <property type="entry name" value="Ade_cyc"/>
    <property type="match status" value="1"/>
</dbReference>
<evidence type="ECO:0000256" key="35">
    <source>
        <dbReference type="SAM" id="Coils"/>
    </source>
</evidence>
<feature type="domain" description="Guanylate cyclase" evidence="37">
    <location>
        <begin position="915"/>
        <end position="1067"/>
    </location>
</feature>
<feature type="transmembrane region" description="Helical" evidence="36">
    <location>
        <begin position="657"/>
        <end position="681"/>
    </location>
</feature>
<dbReference type="InterPro" id="IPR001054">
    <property type="entry name" value="A/G_cyclase"/>
</dbReference>
<dbReference type="PANTHER" id="PTHR45627">
    <property type="entry name" value="ADENYLATE CYCLASE TYPE 1"/>
    <property type="match status" value="1"/>
</dbReference>
<dbReference type="GO" id="GO:0005886">
    <property type="term" value="C:plasma membrane"/>
    <property type="evidence" value="ECO:0007669"/>
    <property type="project" value="UniProtKB-SubCell"/>
</dbReference>
<evidence type="ECO:0000256" key="14">
    <source>
        <dbReference type="ARBA" id="ARBA00022723"/>
    </source>
</evidence>
<feature type="binding site" evidence="32">
    <location>
        <position position="967"/>
    </location>
    <ligand>
        <name>ATP</name>
        <dbReference type="ChEBI" id="CHEBI:30616"/>
    </ligand>
</feature>
<dbReference type="InterPro" id="IPR032628">
    <property type="entry name" value="AC_N"/>
</dbReference>
<dbReference type="GO" id="GO:0035556">
    <property type="term" value="P:intracellular signal transduction"/>
    <property type="evidence" value="ECO:0007669"/>
    <property type="project" value="InterPro"/>
</dbReference>
<dbReference type="InterPro" id="IPR018297">
    <property type="entry name" value="A/G_cyclase_CS"/>
</dbReference>
<dbReference type="GeneTree" id="ENSGT00940000156549"/>
<reference evidence="38" key="1">
    <citation type="submission" date="2025-08" db="UniProtKB">
        <authorList>
            <consortium name="Ensembl"/>
        </authorList>
    </citation>
    <scope>IDENTIFICATION</scope>
</reference>
<feature type="transmembrane region" description="Helical" evidence="36">
    <location>
        <begin position="106"/>
        <end position="129"/>
    </location>
</feature>
<keyword evidence="24" id="KW-0333">Golgi apparatus</keyword>
<evidence type="ECO:0000256" key="16">
    <source>
        <dbReference type="ARBA" id="ARBA00022737"/>
    </source>
</evidence>
<keyword evidence="25 31" id="KW-0472">Membrane</keyword>
<feature type="binding site" evidence="33">
    <location>
        <position position="328"/>
    </location>
    <ligand>
        <name>Mg(2+)</name>
        <dbReference type="ChEBI" id="CHEBI:18420"/>
        <label>1</label>
        <note>catalytic</note>
    </ligand>
</feature>
<keyword evidence="9" id="KW-0963">Cytoplasm</keyword>
<reference evidence="38" key="2">
    <citation type="submission" date="2025-09" db="UniProtKB">
        <authorList>
            <consortium name="Ensembl"/>
        </authorList>
    </citation>
    <scope>IDENTIFICATION</scope>
</reference>
<evidence type="ECO:0000256" key="30">
    <source>
        <dbReference type="ARBA" id="ARBA00070497"/>
    </source>
</evidence>
<dbReference type="Pfam" id="PF16214">
    <property type="entry name" value="AC_N"/>
    <property type="match status" value="1"/>
</dbReference>
<keyword evidence="27 33" id="KW-0464">Manganese</keyword>
<feature type="transmembrane region" description="Helical" evidence="36">
    <location>
        <begin position="78"/>
        <end position="100"/>
    </location>
</feature>
<evidence type="ECO:0000256" key="20">
    <source>
        <dbReference type="ARBA" id="ARBA00022843"/>
    </source>
</evidence>
<dbReference type="InterPro" id="IPR030672">
    <property type="entry name" value="Adcy"/>
</dbReference>
<dbReference type="Ensembl" id="ENSOKIT00005017641.1">
    <property type="protein sequence ID" value="ENSOKIP00005016560.1"/>
    <property type="gene ID" value="ENSOKIG00005007287.1"/>
</dbReference>